<keyword evidence="1" id="KW-1133">Transmembrane helix</keyword>
<dbReference type="InterPro" id="IPR021354">
    <property type="entry name" value="DUF2975"/>
</dbReference>
<feature type="transmembrane region" description="Helical" evidence="1">
    <location>
        <begin position="115"/>
        <end position="138"/>
    </location>
</feature>
<dbReference type="EMBL" id="AZFJ01000036">
    <property type="protein sequence ID" value="KRL86976.1"/>
    <property type="molecule type" value="Genomic_DNA"/>
</dbReference>
<evidence type="ECO:0000313" key="2">
    <source>
        <dbReference type="EMBL" id="KRL86976.1"/>
    </source>
</evidence>
<dbReference type="PATRIC" id="fig|1423783.4.peg.184"/>
<dbReference type="STRING" id="1423783.FC50_GL000176"/>
<name>A0A0R1U0G4_9LACO</name>
<protein>
    <submittedName>
        <fullName evidence="2">Uncharacterized protein</fullName>
    </submittedName>
</protein>
<keyword evidence="3" id="KW-1185">Reference proteome</keyword>
<evidence type="ECO:0000256" key="1">
    <source>
        <dbReference type="SAM" id="Phobius"/>
    </source>
</evidence>
<dbReference type="RefSeq" id="WP_054649566.1">
    <property type="nucleotide sequence ID" value="NZ_AZFJ01000036.1"/>
</dbReference>
<feature type="transmembrane region" description="Helical" evidence="1">
    <location>
        <begin position="87"/>
        <end position="109"/>
    </location>
</feature>
<comment type="caution">
    <text evidence="2">The sequence shown here is derived from an EMBL/GenBank/DDBJ whole genome shotgun (WGS) entry which is preliminary data.</text>
</comment>
<sequence>MNTKLQVLRAALGVVALVVVGFVALIGIQFATSIHMVLNPPLGIFLVAVVLTGVVALYIISKFFSLLRLIAMGQTFTQASVVVFRRIRIATLVAAITTLGSLPAMYMWADGDDAPGLMLIGLGVAFIPFAIYAAFAVVEQVLRNAVQSQQHPVHN</sequence>
<feature type="transmembrane region" description="Helical" evidence="1">
    <location>
        <begin position="42"/>
        <end position="67"/>
    </location>
</feature>
<reference evidence="2 3" key="1">
    <citation type="journal article" date="2015" name="Genome Announc.">
        <title>Expanding the biotechnology potential of lactobacilli through comparative genomics of 213 strains and associated genera.</title>
        <authorList>
            <person name="Sun Z."/>
            <person name="Harris H.M."/>
            <person name="McCann A."/>
            <person name="Guo C."/>
            <person name="Argimon S."/>
            <person name="Zhang W."/>
            <person name="Yang X."/>
            <person name="Jeffery I.B."/>
            <person name="Cooney J.C."/>
            <person name="Kagawa T.F."/>
            <person name="Liu W."/>
            <person name="Song Y."/>
            <person name="Salvetti E."/>
            <person name="Wrobel A."/>
            <person name="Rasinkangas P."/>
            <person name="Parkhill J."/>
            <person name="Rea M.C."/>
            <person name="O'Sullivan O."/>
            <person name="Ritari J."/>
            <person name="Douillard F.P."/>
            <person name="Paul Ross R."/>
            <person name="Yang R."/>
            <person name="Briner A.E."/>
            <person name="Felis G.E."/>
            <person name="de Vos W.M."/>
            <person name="Barrangou R."/>
            <person name="Klaenhammer T.R."/>
            <person name="Caufield P.W."/>
            <person name="Cui Y."/>
            <person name="Zhang H."/>
            <person name="O'Toole P.W."/>
        </authorList>
    </citation>
    <scope>NUCLEOTIDE SEQUENCE [LARGE SCALE GENOMIC DNA]</scope>
    <source>
        <strain evidence="2 3">DSM 15945</strain>
    </source>
</reference>
<gene>
    <name evidence="2" type="ORF">FC50_GL000176</name>
</gene>
<dbReference type="Proteomes" id="UP000051922">
    <property type="component" value="Unassembled WGS sequence"/>
</dbReference>
<evidence type="ECO:0000313" key="3">
    <source>
        <dbReference type="Proteomes" id="UP000051922"/>
    </source>
</evidence>
<keyword evidence="1" id="KW-0472">Membrane</keyword>
<keyword evidence="1" id="KW-0812">Transmembrane</keyword>
<dbReference type="OrthoDB" id="2322806at2"/>
<dbReference type="Pfam" id="PF11188">
    <property type="entry name" value="DUF2975"/>
    <property type="match status" value="1"/>
</dbReference>
<feature type="transmembrane region" description="Helical" evidence="1">
    <location>
        <begin position="7"/>
        <end position="30"/>
    </location>
</feature>
<accession>A0A0R1U0G4</accession>
<dbReference type="AlphaFoldDB" id="A0A0R1U0G4"/>
<organism evidence="2 3">
    <name type="scientific">Lacticaseibacillus pantheris DSM 15945 = JCM 12539 = NBRC 106106</name>
    <dbReference type="NCBI Taxonomy" id="1423783"/>
    <lineage>
        <taxon>Bacteria</taxon>
        <taxon>Bacillati</taxon>
        <taxon>Bacillota</taxon>
        <taxon>Bacilli</taxon>
        <taxon>Lactobacillales</taxon>
        <taxon>Lactobacillaceae</taxon>
        <taxon>Lacticaseibacillus</taxon>
    </lineage>
</organism>
<proteinExistence type="predicted"/>